<dbReference type="EMBL" id="MFKN01000002">
    <property type="protein sequence ID" value="OGG41239.1"/>
    <property type="molecule type" value="Genomic_DNA"/>
</dbReference>
<keyword evidence="1" id="KW-1133">Transmembrane helix</keyword>
<keyword evidence="1" id="KW-0813">Transport</keyword>
<dbReference type="HAMAP" id="MF_02088">
    <property type="entry name" value="Q_prec_transport"/>
    <property type="match status" value="1"/>
</dbReference>
<dbReference type="InterPro" id="IPR003744">
    <property type="entry name" value="YhhQ"/>
</dbReference>
<accession>A0A1F6BWD3</accession>
<dbReference type="GO" id="GO:0005886">
    <property type="term" value="C:plasma membrane"/>
    <property type="evidence" value="ECO:0007669"/>
    <property type="project" value="UniProtKB-SubCell"/>
</dbReference>
<comment type="subcellular location">
    <subcellularLocation>
        <location evidence="1">Cell membrane</location>
        <topology evidence="1">Multi-pass membrane protein</topology>
    </subcellularLocation>
</comment>
<comment type="similarity">
    <text evidence="1">Belongs to the vitamin uptake transporter (VUT/ECF) (TC 2.A.88) family. Q precursor transporter subfamily.</text>
</comment>
<proteinExistence type="inferred from homology"/>
<dbReference type="AlphaFoldDB" id="A0A1F6BWD3"/>
<organism evidence="2 3">
    <name type="scientific">Candidatus Kaiserbacteria bacterium GWA2_50_9</name>
    <dbReference type="NCBI Taxonomy" id="1798474"/>
    <lineage>
        <taxon>Bacteria</taxon>
        <taxon>Candidatus Kaiseribacteriota</taxon>
    </lineage>
</organism>
<keyword evidence="1" id="KW-0472">Membrane</keyword>
<comment type="caution">
    <text evidence="2">The sequence shown here is derived from an EMBL/GenBank/DDBJ whole genome shotgun (WGS) entry which is preliminary data.</text>
</comment>
<dbReference type="Proteomes" id="UP000179014">
    <property type="component" value="Unassembled WGS sequence"/>
</dbReference>
<feature type="transmembrane region" description="Helical" evidence="1">
    <location>
        <begin position="72"/>
        <end position="93"/>
    </location>
</feature>
<comment type="function">
    <text evidence="1">Involved in the import of queuosine (Q) precursors, required for Q precursor salvage.</text>
</comment>
<evidence type="ECO:0000313" key="2">
    <source>
        <dbReference type="EMBL" id="OGG41239.1"/>
    </source>
</evidence>
<reference evidence="2 3" key="1">
    <citation type="journal article" date="2016" name="Nat. Commun.">
        <title>Thousands of microbial genomes shed light on interconnected biogeochemical processes in an aquifer system.</title>
        <authorList>
            <person name="Anantharaman K."/>
            <person name="Brown C.T."/>
            <person name="Hug L.A."/>
            <person name="Sharon I."/>
            <person name="Castelle C.J."/>
            <person name="Probst A.J."/>
            <person name="Thomas B.C."/>
            <person name="Singh A."/>
            <person name="Wilkins M.J."/>
            <person name="Karaoz U."/>
            <person name="Brodie E.L."/>
            <person name="Williams K.H."/>
            <person name="Hubbard S.S."/>
            <person name="Banfield J.F."/>
        </authorList>
    </citation>
    <scope>NUCLEOTIDE SEQUENCE [LARGE SCALE GENOMIC DNA]</scope>
</reference>
<feature type="transmembrane region" description="Helical" evidence="1">
    <location>
        <begin position="186"/>
        <end position="208"/>
    </location>
</feature>
<protein>
    <recommendedName>
        <fullName evidence="1">Probable queuosine precursor transporter</fullName>
        <shortName evidence="1">Q precursor transporter</shortName>
    </recommendedName>
</protein>
<dbReference type="PANTHER" id="PTHR34300">
    <property type="entry name" value="QUEUOSINE PRECURSOR TRANSPORTER-RELATED"/>
    <property type="match status" value="1"/>
</dbReference>
<evidence type="ECO:0000256" key="1">
    <source>
        <dbReference type="HAMAP-Rule" id="MF_02088"/>
    </source>
</evidence>
<dbReference type="NCBIfam" id="TIGR00697">
    <property type="entry name" value="queuosine precursor transporter"/>
    <property type="match status" value="1"/>
</dbReference>
<feature type="transmembrane region" description="Helical" evidence="1">
    <location>
        <begin position="38"/>
        <end position="60"/>
    </location>
</feature>
<name>A0A1F6BWD3_9BACT</name>
<dbReference type="GO" id="GO:0022857">
    <property type="term" value="F:transmembrane transporter activity"/>
    <property type="evidence" value="ECO:0007669"/>
    <property type="project" value="UniProtKB-UniRule"/>
</dbReference>
<keyword evidence="1" id="KW-1003">Cell membrane</keyword>
<sequence>MPKQKIVVHSEKFLAIITGLFVAVLLISNIASTKVFEFLGLVLDGGTILFPLSYIFGDILTEVYGYRKSRKVIWIGFFSALLMSVVFLIVGALPPAAGWENQQAFEAILGFVPRLVIASLIAYFAGEFSNSFILAKMKILTKGKRLWTRTIGSTVVGQGIDTALFATIAFWGVLPLETFVSLVVSNYVFKVGVEVLFTPATYGIVGFLKREEKMDVYDYNTDFTPFRLE</sequence>
<keyword evidence="1" id="KW-0812">Transmembrane</keyword>
<dbReference type="PANTHER" id="PTHR34300:SF2">
    <property type="entry name" value="QUEUOSINE PRECURSOR TRANSPORTER-RELATED"/>
    <property type="match status" value="1"/>
</dbReference>
<feature type="transmembrane region" description="Helical" evidence="1">
    <location>
        <begin position="12"/>
        <end position="32"/>
    </location>
</feature>
<dbReference type="Pfam" id="PF02592">
    <property type="entry name" value="Vut_1"/>
    <property type="match status" value="1"/>
</dbReference>
<feature type="transmembrane region" description="Helical" evidence="1">
    <location>
        <begin position="146"/>
        <end position="174"/>
    </location>
</feature>
<gene>
    <name evidence="2" type="ORF">A2118_03460</name>
</gene>
<evidence type="ECO:0000313" key="3">
    <source>
        <dbReference type="Proteomes" id="UP000179014"/>
    </source>
</evidence>
<dbReference type="STRING" id="1798474.A2118_03460"/>